<dbReference type="EMBL" id="RFLV01000001">
    <property type="protein sequence ID" value="TIH10924.1"/>
    <property type="molecule type" value="Genomic_DNA"/>
</dbReference>
<dbReference type="PANTHER" id="PTHR12714">
    <property type="entry name" value="PROTEIN-S ISOPRENYLCYSTEINE O-METHYLTRANSFERASE"/>
    <property type="match status" value="1"/>
</dbReference>
<accession>A0A4V4R8M7</accession>
<name>A0A4V4R8M7_9PSED</name>
<keyword evidence="6" id="KW-0489">Methyltransferase</keyword>
<dbReference type="Proteomes" id="UP000307541">
    <property type="component" value="Unassembled WGS sequence"/>
</dbReference>
<sequence length="184" mass="20988">MSGLQGLVFGLGTLMLLALSWQALRRPQSHGFYRFFAWEAILLLLVLNGPLWFVERFAAHQLASWALLFASLLVLFPGLYQLRRMGRPDQQRTDAELFAFERTSQLVTSGIFSYIRHPLYASLLLLAWGVACKQPNGLSLVLALLASLALWLTAKRDEAECLQQFGEAYRRYMQRSKMFIPAVF</sequence>
<dbReference type="GO" id="GO:0008168">
    <property type="term" value="F:methyltransferase activity"/>
    <property type="evidence" value="ECO:0007669"/>
    <property type="project" value="UniProtKB-KW"/>
</dbReference>
<feature type="transmembrane region" description="Helical" evidence="5">
    <location>
        <begin position="36"/>
        <end position="53"/>
    </location>
</feature>
<dbReference type="Pfam" id="PF04191">
    <property type="entry name" value="PEMT"/>
    <property type="match status" value="1"/>
</dbReference>
<organism evidence="6 7">
    <name type="scientific">Pseudomonas leptonychotis</name>
    <dbReference type="NCBI Taxonomy" id="2448482"/>
    <lineage>
        <taxon>Bacteria</taxon>
        <taxon>Pseudomonadati</taxon>
        <taxon>Pseudomonadota</taxon>
        <taxon>Gammaproteobacteria</taxon>
        <taxon>Pseudomonadales</taxon>
        <taxon>Pseudomonadaceae</taxon>
        <taxon>Pseudomonas</taxon>
    </lineage>
</organism>
<dbReference type="GO" id="GO:0032259">
    <property type="term" value="P:methylation"/>
    <property type="evidence" value="ECO:0007669"/>
    <property type="project" value="UniProtKB-KW"/>
</dbReference>
<dbReference type="AlphaFoldDB" id="A0A4V4R8M7"/>
<gene>
    <name evidence="6" type="ORF">D8779_09685</name>
</gene>
<feature type="transmembrane region" description="Helical" evidence="5">
    <location>
        <begin position="65"/>
        <end position="82"/>
    </location>
</feature>
<evidence type="ECO:0000256" key="3">
    <source>
        <dbReference type="ARBA" id="ARBA00022989"/>
    </source>
</evidence>
<keyword evidence="3 5" id="KW-1133">Transmembrane helix</keyword>
<dbReference type="Gene3D" id="1.20.120.1630">
    <property type="match status" value="1"/>
</dbReference>
<dbReference type="GO" id="GO:0012505">
    <property type="term" value="C:endomembrane system"/>
    <property type="evidence" value="ECO:0007669"/>
    <property type="project" value="UniProtKB-SubCell"/>
</dbReference>
<proteinExistence type="predicted"/>
<evidence type="ECO:0000256" key="1">
    <source>
        <dbReference type="ARBA" id="ARBA00004127"/>
    </source>
</evidence>
<keyword evidence="4 5" id="KW-0472">Membrane</keyword>
<dbReference type="OrthoDB" id="9811969at2"/>
<keyword evidence="6" id="KW-0808">Transferase</keyword>
<evidence type="ECO:0000313" key="7">
    <source>
        <dbReference type="Proteomes" id="UP000307541"/>
    </source>
</evidence>
<feature type="transmembrane region" description="Helical" evidence="5">
    <location>
        <begin position="6"/>
        <end position="24"/>
    </location>
</feature>
<comment type="subcellular location">
    <subcellularLocation>
        <location evidence="1">Endomembrane system</location>
        <topology evidence="1">Multi-pass membrane protein</topology>
    </subcellularLocation>
</comment>
<dbReference type="PANTHER" id="PTHR12714:SF24">
    <property type="entry name" value="SLR1182 PROTEIN"/>
    <property type="match status" value="1"/>
</dbReference>
<keyword evidence="2 5" id="KW-0812">Transmembrane</keyword>
<keyword evidence="7" id="KW-1185">Reference proteome</keyword>
<comment type="caution">
    <text evidence="6">The sequence shown here is derived from an EMBL/GenBank/DDBJ whole genome shotgun (WGS) entry which is preliminary data.</text>
</comment>
<evidence type="ECO:0000313" key="6">
    <source>
        <dbReference type="EMBL" id="TIH10924.1"/>
    </source>
</evidence>
<dbReference type="InterPro" id="IPR007318">
    <property type="entry name" value="Phopholipid_MeTrfase"/>
</dbReference>
<evidence type="ECO:0000256" key="2">
    <source>
        <dbReference type="ARBA" id="ARBA00022692"/>
    </source>
</evidence>
<reference evidence="6 7" key="1">
    <citation type="submission" date="2018-10" db="EMBL/GenBank/DDBJ databases">
        <title>Pseudomonas leptonychotis sp. nov., isolated from Weddell seals in Antarctica.</title>
        <authorList>
            <person name="Novakova D."/>
            <person name="Svec P."/>
            <person name="Kralova S."/>
            <person name="Kristofova L."/>
            <person name="Zeman M."/>
            <person name="Pantucek R."/>
            <person name="Maslanova I."/>
            <person name="Sedlacek I."/>
        </authorList>
    </citation>
    <scope>NUCLEOTIDE SEQUENCE [LARGE SCALE GENOMIC DNA]</scope>
    <source>
        <strain evidence="6 7">CCM 8849</strain>
    </source>
</reference>
<protein>
    <submittedName>
        <fullName evidence="6">Isoprenylcysteine carboxylmethyltransferase family protein</fullName>
    </submittedName>
</protein>
<evidence type="ECO:0000256" key="4">
    <source>
        <dbReference type="ARBA" id="ARBA00023136"/>
    </source>
</evidence>
<dbReference type="RefSeq" id="WP_136664202.1">
    <property type="nucleotide sequence ID" value="NZ_CP173421.1"/>
</dbReference>
<evidence type="ECO:0000256" key="5">
    <source>
        <dbReference type="SAM" id="Phobius"/>
    </source>
</evidence>